<dbReference type="InterPro" id="IPR036390">
    <property type="entry name" value="WH_DNA-bd_sf"/>
</dbReference>
<dbReference type="InterPro" id="IPR025420">
    <property type="entry name" value="DUF4143"/>
</dbReference>
<reference evidence="2" key="1">
    <citation type="submission" date="2020-10" db="EMBL/GenBank/DDBJ databases">
        <title>An improved Amphimedon queenslandica hologenome assembly reveals how three proteobacterial symbionts can extend the metabolic phenotypic of their marine sponge host.</title>
        <authorList>
            <person name="Degnan B."/>
            <person name="Degnan S."/>
            <person name="Xiang X."/>
        </authorList>
    </citation>
    <scope>NUCLEOTIDE SEQUENCE</scope>
    <source>
        <strain evidence="2">AqS2</strain>
    </source>
</reference>
<dbReference type="Proteomes" id="UP000604381">
    <property type="component" value="Unassembled WGS sequence"/>
</dbReference>
<dbReference type="SUPFAM" id="SSF46785">
    <property type="entry name" value="Winged helix' DNA-binding domain"/>
    <property type="match status" value="1"/>
</dbReference>
<keyword evidence="2" id="KW-0547">Nucleotide-binding</keyword>
<dbReference type="Pfam" id="PF13635">
    <property type="entry name" value="DUF4143"/>
    <property type="match status" value="1"/>
</dbReference>
<comment type="caution">
    <text evidence="2">The sequence shown here is derived from an EMBL/GenBank/DDBJ whole genome shotgun (WGS) entry which is preliminary data.</text>
</comment>
<proteinExistence type="predicted"/>
<keyword evidence="3" id="KW-1185">Reference proteome</keyword>
<feature type="domain" description="DUF4143" evidence="1">
    <location>
        <begin position="198"/>
        <end position="327"/>
    </location>
</feature>
<accession>A0A930XWR1</accession>
<dbReference type="GO" id="GO:0005524">
    <property type="term" value="F:ATP binding"/>
    <property type="evidence" value="ECO:0007669"/>
    <property type="project" value="UniProtKB-KW"/>
</dbReference>
<evidence type="ECO:0000259" key="1">
    <source>
        <dbReference type="Pfam" id="PF13635"/>
    </source>
</evidence>
<organism evidence="2 3">
    <name type="scientific">Candidatus Amphirhobacter heronislandensis</name>
    <dbReference type="NCBI Taxonomy" id="1732024"/>
    <lineage>
        <taxon>Bacteria</taxon>
        <taxon>Pseudomonadati</taxon>
        <taxon>Pseudomonadota</taxon>
        <taxon>Gammaproteobacteria</taxon>
        <taxon>Candidatus Tethybacterales</taxon>
        <taxon>Candidatus Tethybacteraceae</taxon>
        <taxon>Candidatus Amphirhobacter</taxon>
    </lineage>
</organism>
<dbReference type="PANTHER" id="PTHR43566:SF2">
    <property type="entry name" value="DUF4143 DOMAIN-CONTAINING PROTEIN"/>
    <property type="match status" value="1"/>
</dbReference>
<dbReference type="AlphaFoldDB" id="A0A930XWR1"/>
<name>A0A930XWR1_9GAMM</name>
<protein>
    <submittedName>
        <fullName evidence="2">ATP-binding protein</fullName>
    </submittedName>
</protein>
<evidence type="ECO:0000313" key="3">
    <source>
        <dbReference type="Proteomes" id="UP000604381"/>
    </source>
</evidence>
<gene>
    <name evidence="2" type="ORF">ISN26_04620</name>
</gene>
<sequence>MERIARRKRSELERRMKLFPAVALLGQGQVGKTALAWEIAKSGDGYYLSLFDRRVRKMLDEKRLRPHIERVKKPFTIIDMAGSREDLFPALVEIVEDRKSRGDGESCLLLIEAGSMRRGRRLKKQMKGQLDCLQLDPLDVSEIDLANEIDTLWLRGGLPEVFNKESNQISLECLQDMLMILADSILPAGCTKRPWQGQMLRLLRSLAASQGQAFNVSSLGKEMGLSKRSVVQCVRLLEDMGIVRMLPPYGQGKAAGLAREPRIYFQDSGTLHSILHVESLSSMSEDLAKRSWQGFAIENILRHAEQPVSAGFYCSKKGVEAELVIHSRRCGPWAIGIRKGAPEAAPGFSRAVKEIKPVRSFLVHSLRRCSRSQSRQGVETLPLLEMCKEVACHFG</sequence>
<evidence type="ECO:0000313" key="2">
    <source>
        <dbReference type="EMBL" id="MBF2735352.1"/>
    </source>
</evidence>
<dbReference type="EMBL" id="JADHEI010000033">
    <property type="protein sequence ID" value="MBF2735352.1"/>
    <property type="molecule type" value="Genomic_DNA"/>
</dbReference>
<dbReference type="PANTHER" id="PTHR43566">
    <property type="entry name" value="CONSERVED PROTEIN"/>
    <property type="match status" value="1"/>
</dbReference>
<keyword evidence="2" id="KW-0067">ATP-binding</keyword>